<keyword evidence="5" id="KW-1133">Transmembrane helix</keyword>
<comment type="subcellular location">
    <subcellularLocation>
        <location evidence="1">Membrane</location>
        <topology evidence="1">Multi-pass membrane protein</topology>
    </subcellularLocation>
</comment>
<evidence type="ECO:0000313" key="12">
    <source>
        <dbReference type="EMBL" id="TQE94467.1"/>
    </source>
</evidence>
<dbReference type="InterPro" id="IPR028082">
    <property type="entry name" value="Peripla_BP_I"/>
</dbReference>
<keyword evidence="6" id="KW-0472">Membrane</keyword>
<evidence type="ECO:0000256" key="8">
    <source>
        <dbReference type="ARBA" id="ARBA00023180"/>
    </source>
</evidence>
<proteinExistence type="inferred from homology"/>
<dbReference type="SUPFAM" id="SSF53822">
    <property type="entry name" value="Periplasmic binding protein-like I"/>
    <property type="match status" value="1"/>
</dbReference>
<dbReference type="PANTHER" id="PTHR30483">
    <property type="entry name" value="LEUCINE-SPECIFIC-BINDING PROTEIN"/>
    <property type="match status" value="1"/>
</dbReference>
<evidence type="ECO:0000256" key="1">
    <source>
        <dbReference type="ARBA" id="ARBA00004141"/>
    </source>
</evidence>
<evidence type="ECO:0000313" key="13">
    <source>
        <dbReference type="Proteomes" id="UP000317371"/>
    </source>
</evidence>
<evidence type="ECO:0000259" key="11">
    <source>
        <dbReference type="Pfam" id="PF13458"/>
    </source>
</evidence>
<reference evidence="12 13" key="1">
    <citation type="submission" date="2019-06" db="EMBL/GenBank/DDBJ databases">
        <title>Genome sequence of Litorilinea aerophila BAA-2444.</title>
        <authorList>
            <person name="Maclea K.S."/>
            <person name="Maurais E.G."/>
            <person name="Iannazzi L.C."/>
        </authorList>
    </citation>
    <scope>NUCLEOTIDE SEQUENCE [LARGE SCALE GENOMIC DNA]</scope>
    <source>
        <strain evidence="12 13">ATCC BAA-2444</strain>
    </source>
</reference>
<feature type="chain" id="PRO_5021789493" evidence="10">
    <location>
        <begin position="22"/>
        <end position="467"/>
    </location>
</feature>
<dbReference type="GO" id="GO:0004930">
    <property type="term" value="F:G protein-coupled receptor activity"/>
    <property type="evidence" value="ECO:0007669"/>
    <property type="project" value="InterPro"/>
</dbReference>
<dbReference type="PANTHER" id="PTHR30483:SF6">
    <property type="entry name" value="PERIPLASMIC BINDING PROTEIN OF ABC TRANSPORTER FOR NATURAL AMINO ACIDS"/>
    <property type="match status" value="1"/>
</dbReference>
<dbReference type="Pfam" id="PF13458">
    <property type="entry name" value="Peripla_BP_6"/>
    <property type="match status" value="1"/>
</dbReference>
<feature type="compositionally biased region" description="Low complexity" evidence="9">
    <location>
        <begin position="32"/>
        <end position="60"/>
    </location>
</feature>
<evidence type="ECO:0000256" key="7">
    <source>
        <dbReference type="ARBA" id="ARBA00023170"/>
    </source>
</evidence>
<comment type="caution">
    <text evidence="12">The sequence shown here is derived from an EMBL/GenBank/DDBJ whole genome shotgun (WGS) entry which is preliminary data.</text>
</comment>
<evidence type="ECO:0000256" key="2">
    <source>
        <dbReference type="ARBA" id="ARBA00010062"/>
    </source>
</evidence>
<dbReference type="CDD" id="cd06346">
    <property type="entry name" value="PBP1_ABC_ligand_binding-like"/>
    <property type="match status" value="1"/>
</dbReference>
<dbReference type="InterPro" id="IPR051010">
    <property type="entry name" value="BCAA_transport"/>
</dbReference>
<dbReference type="InterPro" id="IPR000337">
    <property type="entry name" value="GPCR_3"/>
</dbReference>
<evidence type="ECO:0000256" key="5">
    <source>
        <dbReference type="ARBA" id="ARBA00022989"/>
    </source>
</evidence>
<sequence>MRKGTSLLVTMLLLLSLILAACGGGAEPTPTPTTAPAAEPTPTEAPAEAAPTEEPTPAEEATPEEAATEEAPAEEAAAEIFAAQPVKIGVLIPLTGALAEFGPAFQNAAELARKHLAEAGYEIELVFADTETAPQPAVDVANQLVSEGVHALIGAAGSGQSQAVAESVAVPNQIPQISYASTSPLLTSLNDNDFFFRTVPSDALQGPVLAEVASALGYETVSIFYIDNAYGQGLAESFSNSFSGTVAASVPIAEEAPSYQAELSQAASDEAQALVAISYPRQAVIYLREAIEGGYFDTFLFVDGTKSDKDIPEAVGAEAIEGMYGTAPGSVESDSLTVFNQAYEAEYGEVPPLPFMTNVYDGVVIASLAAFEAQVAGEELSGVAVRDHLRSVAGPEGEVVGAGVDGLRRALELLSAGEDINYEGAAGSQDFDENGDVATPIEIWRYENGRPVTVQLVNPGEPISLEQ</sequence>
<keyword evidence="4 10" id="KW-0732">Signal</keyword>
<keyword evidence="13" id="KW-1185">Reference proteome</keyword>
<evidence type="ECO:0000256" key="6">
    <source>
        <dbReference type="ARBA" id="ARBA00023136"/>
    </source>
</evidence>
<evidence type="ECO:0000256" key="10">
    <source>
        <dbReference type="SAM" id="SignalP"/>
    </source>
</evidence>
<name>A0A540VCH7_9CHLR</name>
<evidence type="ECO:0000256" key="4">
    <source>
        <dbReference type="ARBA" id="ARBA00022729"/>
    </source>
</evidence>
<organism evidence="12 13">
    <name type="scientific">Litorilinea aerophila</name>
    <dbReference type="NCBI Taxonomy" id="1204385"/>
    <lineage>
        <taxon>Bacteria</taxon>
        <taxon>Bacillati</taxon>
        <taxon>Chloroflexota</taxon>
        <taxon>Caldilineae</taxon>
        <taxon>Caldilineales</taxon>
        <taxon>Caldilineaceae</taxon>
        <taxon>Litorilinea</taxon>
    </lineage>
</organism>
<dbReference type="InParanoid" id="A0A540VCH7"/>
<comment type="similarity">
    <text evidence="2">Belongs to the leucine-binding protein family.</text>
</comment>
<feature type="domain" description="Leucine-binding protein" evidence="11">
    <location>
        <begin position="85"/>
        <end position="393"/>
    </location>
</feature>
<dbReference type="InterPro" id="IPR028081">
    <property type="entry name" value="Leu-bd"/>
</dbReference>
<keyword evidence="8" id="KW-0325">Glycoprotein</keyword>
<dbReference type="Proteomes" id="UP000317371">
    <property type="component" value="Unassembled WGS sequence"/>
</dbReference>
<keyword evidence="7" id="KW-0675">Receptor</keyword>
<dbReference type="PRINTS" id="PR00248">
    <property type="entry name" value="GPCRMGR"/>
</dbReference>
<feature type="signal peptide" evidence="10">
    <location>
        <begin position="1"/>
        <end position="21"/>
    </location>
</feature>
<feature type="region of interest" description="Disordered" evidence="9">
    <location>
        <begin position="26"/>
        <end position="74"/>
    </location>
</feature>
<dbReference type="EMBL" id="VIGC01000023">
    <property type="protein sequence ID" value="TQE94467.1"/>
    <property type="molecule type" value="Genomic_DNA"/>
</dbReference>
<feature type="compositionally biased region" description="Acidic residues" evidence="9">
    <location>
        <begin position="61"/>
        <end position="74"/>
    </location>
</feature>
<dbReference type="OrthoDB" id="9783240at2"/>
<dbReference type="AlphaFoldDB" id="A0A540VCH7"/>
<protein>
    <submittedName>
        <fullName evidence="12">ABC transporter substrate-binding protein</fullName>
    </submittedName>
</protein>
<evidence type="ECO:0000256" key="9">
    <source>
        <dbReference type="SAM" id="MobiDB-lite"/>
    </source>
</evidence>
<accession>A0A540VCH7</accession>
<evidence type="ECO:0000256" key="3">
    <source>
        <dbReference type="ARBA" id="ARBA00022692"/>
    </source>
</evidence>
<dbReference type="PROSITE" id="PS51257">
    <property type="entry name" value="PROKAR_LIPOPROTEIN"/>
    <property type="match status" value="1"/>
</dbReference>
<gene>
    <name evidence="12" type="ORF">FKZ61_16285</name>
</gene>
<keyword evidence="3" id="KW-0812">Transmembrane</keyword>
<dbReference type="Gene3D" id="3.40.50.2300">
    <property type="match status" value="2"/>
</dbReference>
<dbReference type="GO" id="GO:0016020">
    <property type="term" value="C:membrane"/>
    <property type="evidence" value="ECO:0007669"/>
    <property type="project" value="UniProtKB-SubCell"/>
</dbReference>
<dbReference type="RefSeq" id="WP_141611214.1">
    <property type="nucleotide sequence ID" value="NZ_VIGC02000023.1"/>
</dbReference>